<keyword evidence="11" id="KW-1185">Reference proteome</keyword>
<dbReference type="EMBL" id="PVUE01000024">
    <property type="protein sequence ID" value="PRZ33897.1"/>
    <property type="molecule type" value="Genomic_DNA"/>
</dbReference>
<evidence type="ECO:0000313" key="10">
    <source>
        <dbReference type="EMBL" id="PRZ33897.1"/>
    </source>
</evidence>
<dbReference type="GO" id="GO:0004519">
    <property type="term" value="F:endonuclease activity"/>
    <property type="evidence" value="ECO:0007669"/>
    <property type="project" value="UniProtKB-KW"/>
</dbReference>
<keyword evidence="4 7" id="KW-0540">Nuclease</keyword>
<evidence type="ECO:0000313" key="11">
    <source>
        <dbReference type="Proteomes" id="UP000237752"/>
    </source>
</evidence>
<keyword evidence="7" id="KW-0233">DNA recombination</keyword>
<dbReference type="SUPFAM" id="SSF56300">
    <property type="entry name" value="Metallo-dependent phosphatases"/>
    <property type="match status" value="1"/>
</dbReference>
<evidence type="ECO:0000256" key="7">
    <source>
        <dbReference type="RuleBase" id="RU363069"/>
    </source>
</evidence>
<feature type="domain" description="Calcineurin-like phosphoesterase" evidence="8">
    <location>
        <begin position="9"/>
        <end position="101"/>
    </location>
</feature>
<evidence type="ECO:0000259" key="9">
    <source>
        <dbReference type="Pfam" id="PF12320"/>
    </source>
</evidence>
<keyword evidence="7" id="KW-0235">DNA replication</keyword>
<dbReference type="PANTHER" id="PTHR30337:SF0">
    <property type="entry name" value="NUCLEASE SBCCD SUBUNIT D"/>
    <property type="match status" value="1"/>
</dbReference>
<dbReference type="GO" id="GO:0006260">
    <property type="term" value="P:DNA replication"/>
    <property type="evidence" value="ECO:0007669"/>
    <property type="project" value="UniProtKB-KW"/>
</dbReference>
<evidence type="ECO:0000256" key="3">
    <source>
        <dbReference type="ARBA" id="ARBA00013365"/>
    </source>
</evidence>
<evidence type="ECO:0000256" key="4">
    <source>
        <dbReference type="ARBA" id="ARBA00022722"/>
    </source>
</evidence>
<dbReference type="InterPro" id="IPR041796">
    <property type="entry name" value="Mre11_N"/>
</dbReference>
<evidence type="ECO:0000259" key="8">
    <source>
        <dbReference type="Pfam" id="PF00149"/>
    </source>
</evidence>
<dbReference type="NCBIfam" id="TIGR00619">
    <property type="entry name" value="sbcd"/>
    <property type="match status" value="1"/>
</dbReference>
<dbReference type="Gene3D" id="3.60.21.10">
    <property type="match status" value="1"/>
</dbReference>
<evidence type="ECO:0000256" key="1">
    <source>
        <dbReference type="ARBA" id="ARBA00010555"/>
    </source>
</evidence>
<dbReference type="CDD" id="cd00840">
    <property type="entry name" value="MPP_Mre11_N"/>
    <property type="match status" value="1"/>
</dbReference>
<dbReference type="PANTHER" id="PTHR30337">
    <property type="entry name" value="COMPONENT OF ATP-DEPENDENT DSDNA EXONUCLEASE"/>
    <property type="match status" value="1"/>
</dbReference>
<name>A0A2T0ZC29_9ACTN</name>
<dbReference type="Pfam" id="PF00149">
    <property type="entry name" value="Metallophos"/>
    <property type="match status" value="1"/>
</dbReference>
<sequence length="407" mass="44174">MVASSVEGMRILHTSDWHVGRRFNDVDVLDHLGVVLDAMVDAVRTEQIDVVVVAGDIFDRASPPPEAFNFLDQVLVKIRKAGAQVVLISGNHDGASRLSFMSAAAASFGIHVRTRADQIGDAIVIDDAHGPVHFYGIPYLDPTLDRAQFDAELPRSHEAILDAAMDRVRADLAGRGARPRSVVLSHCFAVKGKRDGALPRSAETAAQVTDSMRSIAVGGVEVAPTDVFEGASYVALGHLHTKQALDDRIRYSGAPLAYSFGDERVARGFWVVDLGAEGDVHAEWRTLPIPRKVSTITGELDALISDPAYDGVEDDWISAILTDQARPTDAMRKLRNRFAHCVHLEHRPLVIADGGELSYQDRVRGKSDEDLAVEFVAHVRNGVAASLAERALIAEAFEDLRAAEVAE</sequence>
<comment type="subunit">
    <text evidence="2 7">Heterodimer of SbcC and SbcD.</text>
</comment>
<dbReference type="GO" id="GO:0006310">
    <property type="term" value="P:DNA recombination"/>
    <property type="evidence" value="ECO:0007669"/>
    <property type="project" value="UniProtKB-KW"/>
</dbReference>
<gene>
    <name evidence="7" type="primary">sbcD</name>
    <name evidence="10" type="ORF">CLV47_12430</name>
</gene>
<evidence type="ECO:0000256" key="6">
    <source>
        <dbReference type="ARBA" id="ARBA00022839"/>
    </source>
</evidence>
<dbReference type="Pfam" id="PF12320">
    <property type="entry name" value="SbcD_C"/>
    <property type="match status" value="1"/>
</dbReference>
<accession>A0A2T0ZC29</accession>
<dbReference type="InterPro" id="IPR026843">
    <property type="entry name" value="SbcD_C"/>
</dbReference>
<proteinExistence type="inferred from homology"/>
<keyword evidence="7" id="KW-0255">Endonuclease</keyword>
<dbReference type="InterPro" id="IPR004593">
    <property type="entry name" value="SbcD"/>
</dbReference>
<dbReference type="InterPro" id="IPR029052">
    <property type="entry name" value="Metallo-depent_PP-like"/>
</dbReference>
<keyword evidence="6 7" id="KW-0269">Exonuclease</keyword>
<dbReference type="InterPro" id="IPR004843">
    <property type="entry name" value="Calcineurin-like_PHP"/>
</dbReference>
<protein>
    <recommendedName>
        <fullName evidence="3 7">Nuclease SbcCD subunit D</fullName>
    </recommendedName>
</protein>
<keyword evidence="5 7" id="KW-0378">Hydrolase</keyword>
<dbReference type="InterPro" id="IPR050535">
    <property type="entry name" value="DNA_Repair-Maintenance_Comp"/>
</dbReference>
<dbReference type="Proteomes" id="UP000237752">
    <property type="component" value="Unassembled WGS sequence"/>
</dbReference>
<evidence type="ECO:0000256" key="2">
    <source>
        <dbReference type="ARBA" id="ARBA00011322"/>
    </source>
</evidence>
<dbReference type="AlphaFoldDB" id="A0A2T0ZC29"/>
<dbReference type="GO" id="GO:0008408">
    <property type="term" value="F:3'-5' exonuclease activity"/>
    <property type="evidence" value="ECO:0007669"/>
    <property type="project" value="InterPro"/>
</dbReference>
<comment type="similarity">
    <text evidence="1 7">Belongs to the SbcD family.</text>
</comment>
<reference evidence="10 11" key="1">
    <citation type="submission" date="2018-03" db="EMBL/GenBank/DDBJ databases">
        <title>Genomic Encyclopedia of Archaeal and Bacterial Type Strains, Phase II (KMG-II): from individual species to whole genera.</title>
        <authorList>
            <person name="Goeker M."/>
        </authorList>
    </citation>
    <scope>NUCLEOTIDE SEQUENCE [LARGE SCALE GENOMIC DNA]</scope>
    <source>
        <strain evidence="10 11">DSM 100065</strain>
    </source>
</reference>
<comment type="caution">
    <text evidence="10">The sequence shown here is derived from an EMBL/GenBank/DDBJ whole genome shotgun (WGS) entry which is preliminary data.</text>
</comment>
<feature type="domain" description="Nuclease SbcCD subunit D C-terminal" evidence="9">
    <location>
        <begin position="291"/>
        <end position="378"/>
    </location>
</feature>
<organism evidence="10 11">
    <name type="scientific">Antricoccus suffuscus</name>
    <dbReference type="NCBI Taxonomy" id="1629062"/>
    <lineage>
        <taxon>Bacteria</taxon>
        <taxon>Bacillati</taxon>
        <taxon>Actinomycetota</taxon>
        <taxon>Actinomycetes</taxon>
        <taxon>Geodermatophilales</taxon>
        <taxon>Antricoccaceae</taxon>
        <taxon>Antricoccus</taxon>
    </lineage>
</organism>
<comment type="function">
    <text evidence="7">SbcCD cleaves DNA hairpin structures. These structures can inhibit DNA replication and are intermediates in certain DNA recombination reactions. The complex acts as a 3'-&gt;5' double strand exonuclease that can open hairpins. It also has a 5' single-strand endonuclease activity.</text>
</comment>
<evidence type="ECO:0000256" key="5">
    <source>
        <dbReference type="ARBA" id="ARBA00022801"/>
    </source>
</evidence>